<dbReference type="Pfam" id="PF00072">
    <property type="entry name" value="Response_reg"/>
    <property type="match status" value="1"/>
</dbReference>
<dbReference type="SUPFAM" id="SSF52172">
    <property type="entry name" value="CheY-like"/>
    <property type="match status" value="1"/>
</dbReference>
<protein>
    <recommendedName>
        <fullName evidence="2">Response regulatory domain-containing protein</fullName>
    </recommendedName>
</protein>
<dbReference type="SMART" id="SM00448">
    <property type="entry name" value="REC"/>
    <property type="match status" value="1"/>
</dbReference>
<dbReference type="AlphaFoldDB" id="A0A3B0WIJ1"/>
<reference evidence="3" key="1">
    <citation type="submission" date="2018-06" db="EMBL/GenBank/DDBJ databases">
        <authorList>
            <person name="Zhirakovskaya E."/>
        </authorList>
    </citation>
    <scope>NUCLEOTIDE SEQUENCE</scope>
</reference>
<evidence type="ECO:0000313" key="3">
    <source>
        <dbReference type="EMBL" id="VAW52123.1"/>
    </source>
</evidence>
<dbReference type="CDD" id="cd16936">
    <property type="entry name" value="HATPase_RsbW-like"/>
    <property type="match status" value="1"/>
</dbReference>
<name>A0A3B0WIJ1_9ZZZZ</name>
<keyword evidence="1" id="KW-0597">Phosphoprotein</keyword>
<dbReference type="GO" id="GO:0000160">
    <property type="term" value="P:phosphorelay signal transduction system"/>
    <property type="evidence" value="ECO:0007669"/>
    <property type="project" value="InterPro"/>
</dbReference>
<organism evidence="3">
    <name type="scientific">hydrothermal vent metagenome</name>
    <dbReference type="NCBI Taxonomy" id="652676"/>
    <lineage>
        <taxon>unclassified sequences</taxon>
        <taxon>metagenomes</taxon>
        <taxon>ecological metagenomes</taxon>
    </lineage>
</organism>
<dbReference type="InterPro" id="IPR050595">
    <property type="entry name" value="Bact_response_regulator"/>
</dbReference>
<dbReference type="PANTHER" id="PTHR44591:SF3">
    <property type="entry name" value="RESPONSE REGULATORY DOMAIN-CONTAINING PROTEIN"/>
    <property type="match status" value="1"/>
</dbReference>
<evidence type="ECO:0000256" key="1">
    <source>
        <dbReference type="ARBA" id="ARBA00022553"/>
    </source>
</evidence>
<gene>
    <name evidence="3" type="ORF">MNBD_GAMMA05-655</name>
</gene>
<dbReference type="InterPro" id="IPR003594">
    <property type="entry name" value="HATPase_dom"/>
</dbReference>
<evidence type="ECO:0000259" key="2">
    <source>
        <dbReference type="PROSITE" id="PS50110"/>
    </source>
</evidence>
<dbReference type="InterPro" id="IPR001789">
    <property type="entry name" value="Sig_transdc_resp-reg_receiver"/>
</dbReference>
<dbReference type="EMBL" id="UOFE01000024">
    <property type="protein sequence ID" value="VAW52123.1"/>
    <property type="molecule type" value="Genomic_DNA"/>
</dbReference>
<dbReference type="PROSITE" id="PS50110">
    <property type="entry name" value="RESPONSE_REGULATORY"/>
    <property type="match status" value="1"/>
</dbReference>
<accession>A0A3B0WIJ1</accession>
<dbReference type="PANTHER" id="PTHR44591">
    <property type="entry name" value="STRESS RESPONSE REGULATOR PROTEIN 1"/>
    <property type="match status" value="1"/>
</dbReference>
<proteinExistence type="predicted"/>
<dbReference type="Pfam" id="PF13581">
    <property type="entry name" value="HATPase_c_2"/>
    <property type="match status" value="1"/>
</dbReference>
<dbReference type="Gene3D" id="3.40.50.2300">
    <property type="match status" value="1"/>
</dbReference>
<sequence length="300" mass="33855">MSDTKPKVLVVDDEQFNLDLIEEYLSEINVDVLCVDRGEKALSVLKESPQLFSAVLLDRMMPGIDGIEVLVKIKEDEVISRLPVIMQTAKTGRESMLEGLNAGAHYYLSKPYDQPTLVAIVSTAIRDYEHYVRMQNSLKQSVQTLEIMDRGTFSFKSIEQGRRLASLLANTCPNSEKVVLGLTELITNAVEHGNLGITYEEKSKLNAEGRWESEILSRLSSPTYKDKIAIVEFERNSSEITFTITDQGKGFDWYQYMEISPERAFDSHGRGIALAKSISFDQIKYHDDGKKVCITVPRSE</sequence>
<feature type="domain" description="Response regulatory" evidence="2">
    <location>
        <begin position="7"/>
        <end position="125"/>
    </location>
</feature>
<dbReference type="InterPro" id="IPR036890">
    <property type="entry name" value="HATPase_C_sf"/>
</dbReference>
<dbReference type="SUPFAM" id="SSF55874">
    <property type="entry name" value="ATPase domain of HSP90 chaperone/DNA topoisomerase II/histidine kinase"/>
    <property type="match status" value="1"/>
</dbReference>
<dbReference type="InterPro" id="IPR011006">
    <property type="entry name" value="CheY-like_superfamily"/>
</dbReference>
<dbReference type="Gene3D" id="3.30.565.10">
    <property type="entry name" value="Histidine kinase-like ATPase, C-terminal domain"/>
    <property type="match status" value="1"/>
</dbReference>